<proteinExistence type="predicted"/>
<dbReference type="EMBL" id="CAMXCT010002965">
    <property type="protein sequence ID" value="CAI4001577.1"/>
    <property type="molecule type" value="Genomic_DNA"/>
</dbReference>
<feature type="non-terminal residue" evidence="1">
    <location>
        <position position="1"/>
    </location>
</feature>
<dbReference type="Proteomes" id="UP001152797">
    <property type="component" value="Unassembled WGS sequence"/>
</dbReference>
<gene>
    <name evidence="1" type="ORF">C1SCF055_LOCUS27614</name>
</gene>
<evidence type="ECO:0000313" key="2">
    <source>
        <dbReference type="EMBL" id="CAL4788889.1"/>
    </source>
</evidence>
<keyword evidence="3" id="KW-1185">Reference proteome</keyword>
<dbReference type="EMBL" id="CAMXCT020002965">
    <property type="protein sequence ID" value="CAL1154952.1"/>
    <property type="molecule type" value="Genomic_DNA"/>
</dbReference>
<comment type="caution">
    <text evidence="1">The sequence shown here is derived from an EMBL/GenBank/DDBJ whole genome shotgun (WGS) entry which is preliminary data.</text>
</comment>
<dbReference type="EMBL" id="CAMXCT030002965">
    <property type="protein sequence ID" value="CAL4788889.1"/>
    <property type="molecule type" value="Genomic_DNA"/>
</dbReference>
<accession>A0A9P1D2V1</accession>
<protein>
    <submittedName>
        <fullName evidence="1">Uncharacterized protein</fullName>
    </submittedName>
</protein>
<reference evidence="1" key="1">
    <citation type="submission" date="2022-10" db="EMBL/GenBank/DDBJ databases">
        <authorList>
            <person name="Chen Y."/>
            <person name="Dougan E. K."/>
            <person name="Chan C."/>
            <person name="Rhodes N."/>
            <person name="Thang M."/>
        </authorList>
    </citation>
    <scope>NUCLEOTIDE SEQUENCE</scope>
</reference>
<reference evidence="2 3" key="2">
    <citation type="submission" date="2024-05" db="EMBL/GenBank/DDBJ databases">
        <authorList>
            <person name="Chen Y."/>
            <person name="Shah S."/>
            <person name="Dougan E. K."/>
            <person name="Thang M."/>
            <person name="Chan C."/>
        </authorList>
    </citation>
    <scope>NUCLEOTIDE SEQUENCE [LARGE SCALE GENOMIC DNA]</scope>
</reference>
<evidence type="ECO:0000313" key="3">
    <source>
        <dbReference type="Proteomes" id="UP001152797"/>
    </source>
</evidence>
<dbReference type="AlphaFoldDB" id="A0A9P1D2V1"/>
<organism evidence="1">
    <name type="scientific">Cladocopium goreaui</name>
    <dbReference type="NCBI Taxonomy" id="2562237"/>
    <lineage>
        <taxon>Eukaryota</taxon>
        <taxon>Sar</taxon>
        <taxon>Alveolata</taxon>
        <taxon>Dinophyceae</taxon>
        <taxon>Suessiales</taxon>
        <taxon>Symbiodiniaceae</taxon>
        <taxon>Cladocopium</taxon>
    </lineage>
</organism>
<name>A0A9P1D2V1_9DINO</name>
<evidence type="ECO:0000313" key="1">
    <source>
        <dbReference type="EMBL" id="CAI4001577.1"/>
    </source>
</evidence>
<sequence length="207" mass="22419">MATSNPRTWIKGPAPCGKVESLCPMLDANCEFALLFPPAVGNRRLEICQQSILVCRTPEEIELMHLALPLFSCRAEFESGLPGSEASHKIFTASVGNYGSLEPATLGLFPEELDEGRRGGTKALASDKQISRRKGKLDVFQEVSNRVGKTYMLLKRKTQGAAAFAFALEAARLQASVAICVLQVPNEMWKDLGSNNGCTGACRSVVK</sequence>